<keyword evidence="2" id="KW-1185">Reference proteome</keyword>
<gene>
    <name evidence="1" type="ORF">SAMN05421740_10979</name>
</gene>
<name>A0A1H7SML7_9SPHI</name>
<evidence type="ECO:0000313" key="2">
    <source>
        <dbReference type="Proteomes" id="UP000198916"/>
    </source>
</evidence>
<sequence>MTETYTTKSPARGIIKRLDKETIRLDVDDQLFYELIKSKMDTILRQPHPGSITKISSYSKAWRTPLT</sequence>
<proteinExistence type="predicted"/>
<dbReference type="RefSeq" id="WP_143053933.1">
    <property type="nucleotide sequence ID" value="NZ_FNZR01000009.1"/>
</dbReference>
<dbReference type="OrthoDB" id="799057at2"/>
<dbReference type="Proteomes" id="UP000198916">
    <property type="component" value="Unassembled WGS sequence"/>
</dbReference>
<dbReference type="STRING" id="332977.SAMN05421740_10979"/>
<dbReference type="AlphaFoldDB" id="A0A1H7SML7"/>
<protein>
    <submittedName>
        <fullName evidence="1">Uncharacterized protein</fullName>
    </submittedName>
</protein>
<accession>A0A1H7SML7</accession>
<dbReference type="EMBL" id="FNZR01000009">
    <property type="protein sequence ID" value="SEL73862.1"/>
    <property type="molecule type" value="Genomic_DNA"/>
</dbReference>
<reference evidence="2" key="1">
    <citation type="submission" date="2016-10" db="EMBL/GenBank/DDBJ databases">
        <authorList>
            <person name="Varghese N."/>
            <person name="Submissions S."/>
        </authorList>
    </citation>
    <scope>NUCLEOTIDE SEQUENCE [LARGE SCALE GENOMIC DNA]</scope>
    <source>
        <strain evidence="2">Jip14</strain>
    </source>
</reference>
<evidence type="ECO:0000313" key="1">
    <source>
        <dbReference type="EMBL" id="SEL73862.1"/>
    </source>
</evidence>
<organism evidence="1 2">
    <name type="scientific">Parapedobacter koreensis</name>
    <dbReference type="NCBI Taxonomy" id="332977"/>
    <lineage>
        <taxon>Bacteria</taxon>
        <taxon>Pseudomonadati</taxon>
        <taxon>Bacteroidota</taxon>
        <taxon>Sphingobacteriia</taxon>
        <taxon>Sphingobacteriales</taxon>
        <taxon>Sphingobacteriaceae</taxon>
        <taxon>Parapedobacter</taxon>
    </lineage>
</organism>